<dbReference type="NCBIfam" id="TIGR01066">
    <property type="entry name" value="rplM_bact"/>
    <property type="match status" value="1"/>
</dbReference>
<dbReference type="PROSITE" id="PS00783">
    <property type="entry name" value="RIBOSOMAL_L13"/>
    <property type="match status" value="1"/>
</dbReference>
<evidence type="ECO:0000313" key="9">
    <source>
        <dbReference type="Proteomes" id="UP000290876"/>
    </source>
</evidence>
<dbReference type="Proteomes" id="UP000290876">
    <property type="component" value="Chromosome"/>
</dbReference>
<keyword evidence="3 5" id="KW-0687">Ribonucleoprotein</keyword>
<sequence length="167" mass="18643">MNLNVYYIIVNAILLTIKNRGGIVRQTTIVNREKANKKWFVVDAEGQVLGRLAAFVASVLRGKTKPTFTPNADMGDNVIIINAEKIVLTAKKEEQKVYYHHSGYPGGLKSITAAKLRVKKPTALVEKAISGMIPHTKLGNKQRKNLFVYAGPTHKHEAQQPERLEVR</sequence>
<organism evidence="8 9">
    <name type="scientific">Mycoplasmopsis columbinasalis</name>
    <dbReference type="NCBI Taxonomy" id="114880"/>
    <lineage>
        <taxon>Bacteria</taxon>
        <taxon>Bacillati</taxon>
        <taxon>Mycoplasmatota</taxon>
        <taxon>Mycoplasmoidales</taxon>
        <taxon>Metamycoplasmataceae</taxon>
        <taxon>Mycoplasmopsis</taxon>
    </lineage>
</organism>
<dbReference type="CDD" id="cd00392">
    <property type="entry name" value="Ribosomal_L13"/>
    <property type="match status" value="1"/>
</dbReference>
<reference evidence="8 9" key="1">
    <citation type="submission" date="2019-01" db="EMBL/GenBank/DDBJ databases">
        <authorList>
            <consortium name="Pathogen Informatics"/>
        </authorList>
    </citation>
    <scope>NUCLEOTIDE SEQUENCE [LARGE SCALE GENOMIC DNA]</scope>
    <source>
        <strain evidence="8 9">NCTC10184</strain>
    </source>
</reference>
<dbReference type="AlphaFoldDB" id="A0A449BA34"/>
<dbReference type="GO" id="GO:0022625">
    <property type="term" value="C:cytosolic large ribosomal subunit"/>
    <property type="evidence" value="ECO:0007669"/>
    <property type="project" value="TreeGrafter"/>
</dbReference>
<dbReference type="KEGG" id="mcob:NCTC10184_00181"/>
<keyword evidence="2 5" id="KW-0689">Ribosomal protein</keyword>
<evidence type="ECO:0000256" key="2">
    <source>
        <dbReference type="ARBA" id="ARBA00022980"/>
    </source>
</evidence>
<evidence type="ECO:0000256" key="4">
    <source>
        <dbReference type="ARBA" id="ARBA00035201"/>
    </source>
</evidence>
<evidence type="ECO:0000256" key="7">
    <source>
        <dbReference type="RuleBase" id="RU003878"/>
    </source>
</evidence>
<evidence type="ECO:0000256" key="5">
    <source>
        <dbReference type="HAMAP-Rule" id="MF_01366"/>
    </source>
</evidence>
<dbReference type="Pfam" id="PF00572">
    <property type="entry name" value="Ribosomal_L13"/>
    <property type="match status" value="1"/>
</dbReference>
<dbReference type="PIRSF" id="PIRSF002181">
    <property type="entry name" value="Ribosomal_L13"/>
    <property type="match status" value="1"/>
</dbReference>
<evidence type="ECO:0000256" key="1">
    <source>
        <dbReference type="ARBA" id="ARBA00006227"/>
    </source>
</evidence>
<dbReference type="GO" id="GO:0003729">
    <property type="term" value="F:mRNA binding"/>
    <property type="evidence" value="ECO:0007669"/>
    <property type="project" value="TreeGrafter"/>
</dbReference>
<proteinExistence type="inferred from homology"/>
<comment type="subunit">
    <text evidence="5">Part of the 50S ribosomal subunit.</text>
</comment>
<accession>A0A449BA34</accession>
<evidence type="ECO:0000256" key="6">
    <source>
        <dbReference type="RuleBase" id="RU003877"/>
    </source>
</evidence>
<dbReference type="HAMAP" id="MF_01366">
    <property type="entry name" value="Ribosomal_uL13"/>
    <property type="match status" value="1"/>
</dbReference>
<dbReference type="Gene3D" id="3.90.1180.10">
    <property type="entry name" value="Ribosomal protein L13"/>
    <property type="match status" value="1"/>
</dbReference>
<protein>
    <recommendedName>
        <fullName evidence="4 5">Large ribosomal subunit protein uL13</fullName>
    </recommendedName>
</protein>
<comment type="similarity">
    <text evidence="1 5 6">Belongs to the universal ribosomal protein uL13 family.</text>
</comment>
<dbReference type="PANTHER" id="PTHR11545:SF2">
    <property type="entry name" value="LARGE RIBOSOMAL SUBUNIT PROTEIN UL13M"/>
    <property type="match status" value="1"/>
</dbReference>
<dbReference type="GO" id="GO:0006412">
    <property type="term" value="P:translation"/>
    <property type="evidence" value="ECO:0007669"/>
    <property type="project" value="UniProtKB-UniRule"/>
</dbReference>
<keyword evidence="9" id="KW-1185">Reference proteome</keyword>
<dbReference type="FunFam" id="3.90.1180.10:FF:000001">
    <property type="entry name" value="50S ribosomal protein L13"/>
    <property type="match status" value="1"/>
</dbReference>
<dbReference type="PANTHER" id="PTHR11545">
    <property type="entry name" value="RIBOSOMAL PROTEIN L13"/>
    <property type="match status" value="1"/>
</dbReference>
<dbReference type="InterPro" id="IPR005823">
    <property type="entry name" value="Ribosomal_uL13_bac-type"/>
</dbReference>
<comment type="function">
    <text evidence="5 7">This protein is one of the early assembly proteins of the 50S ribosomal subunit, although it is not seen to bind rRNA by itself. It is important during the early stages of 50S assembly.</text>
</comment>
<dbReference type="GO" id="GO:0003735">
    <property type="term" value="F:structural constituent of ribosome"/>
    <property type="evidence" value="ECO:0007669"/>
    <property type="project" value="InterPro"/>
</dbReference>
<gene>
    <name evidence="5 7 8" type="primary">rplM</name>
    <name evidence="8" type="ORF">NCTC10184_00181</name>
</gene>
<dbReference type="InterPro" id="IPR036899">
    <property type="entry name" value="Ribosomal_uL13_sf"/>
</dbReference>
<dbReference type="InterPro" id="IPR023563">
    <property type="entry name" value="Ribosomal_uL13_CS"/>
</dbReference>
<dbReference type="EMBL" id="LR215043">
    <property type="protein sequence ID" value="VEU77966.1"/>
    <property type="molecule type" value="Genomic_DNA"/>
</dbReference>
<dbReference type="GO" id="GO:0017148">
    <property type="term" value="P:negative regulation of translation"/>
    <property type="evidence" value="ECO:0007669"/>
    <property type="project" value="TreeGrafter"/>
</dbReference>
<evidence type="ECO:0000313" key="8">
    <source>
        <dbReference type="EMBL" id="VEU77966.1"/>
    </source>
</evidence>
<name>A0A449BA34_9BACT</name>
<dbReference type="InterPro" id="IPR005822">
    <property type="entry name" value="Ribosomal_uL13"/>
</dbReference>
<evidence type="ECO:0000256" key="3">
    <source>
        <dbReference type="ARBA" id="ARBA00023274"/>
    </source>
</evidence>
<dbReference type="SUPFAM" id="SSF52161">
    <property type="entry name" value="Ribosomal protein L13"/>
    <property type="match status" value="1"/>
</dbReference>